<evidence type="ECO:0000256" key="1">
    <source>
        <dbReference type="ARBA" id="ARBA00010876"/>
    </source>
</evidence>
<dbReference type="CDD" id="cd02869">
    <property type="entry name" value="PseudoU_synth_RluA_like"/>
    <property type="match status" value="1"/>
</dbReference>
<proteinExistence type="inferred from homology"/>
<dbReference type="EMBL" id="CP000302">
    <property type="protein sequence ID" value="ABE53408.1"/>
    <property type="molecule type" value="Genomic_DNA"/>
</dbReference>
<dbReference type="InterPro" id="IPR020103">
    <property type="entry name" value="PsdUridine_synth_cat_dom_sf"/>
</dbReference>
<dbReference type="PANTHER" id="PTHR21600">
    <property type="entry name" value="MITOCHONDRIAL RNA PSEUDOURIDINE SYNTHASE"/>
    <property type="match status" value="1"/>
</dbReference>
<organism evidence="3 4">
    <name type="scientific">Shewanella denitrificans (strain OS217 / ATCC BAA-1090 / DSM 15013)</name>
    <dbReference type="NCBI Taxonomy" id="318161"/>
    <lineage>
        <taxon>Bacteria</taxon>
        <taxon>Pseudomonadati</taxon>
        <taxon>Pseudomonadota</taxon>
        <taxon>Gammaproteobacteria</taxon>
        <taxon>Alteromonadales</taxon>
        <taxon>Shewanellaceae</taxon>
        <taxon>Shewanella</taxon>
    </lineage>
</organism>
<dbReference type="GO" id="GO:0000455">
    <property type="term" value="P:enzyme-directed rRNA pseudouridine synthesis"/>
    <property type="evidence" value="ECO:0007669"/>
    <property type="project" value="TreeGrafter"/>
</dbReference>
<dbReference type="NCBIfam" id="TIGR01621">
    <property type="entry name" value="RluA-like"/>
    <property type="match status" value="1"/>
</dbReference>
<name>Q12T18_SHEDO</name>
<protein>
    <submittedName>
        <fullName evidence="3">Pseudouridine synthase RluA-like protein</fullName>
    </submittedName>
</protein>
<dbReference type="SUPFAM" id="SSF55120">
    <property type="entry name" value="Pseudouridine synthase"/>
    <property type="match status" value="1"/>
</dbReference>
<gene>
    <name evidence="3" type="ordered locus">Sden_0111</name>
</gene>
<dbReference type="GO" id="GO:0003723">
    <property type="term" value="F:RNA binding"/>
    <property type="evidence" value="ECO:0007669"/>
    <property type="project" value="InterPro"/>
</dbReference>
<dbReference type="GO" id="GO:0140098">
    <property type="term" value="F:catalytic activity, acting on RNA"/>
    <property type="evidence" value="ECO:0007669"/>
    <property type="project" value="UniProtKB-ARBA"/>
</dbReference>
<dbReference type="AlphaFoldDB" id="Q12T18"/>
<evidence type="ECO:0000259" key="2">
    <source>
        <dbReference type="Pfam" id="PF00849"/>
    </source>
</evidence>
<reference evidence="3 4" key="1">
    <citation type="submission" date="2006-03" db="EMBL/GenBank/DDBJ databases">
        <title>Complete sequence of Shewanella denitrificans OS217.</title>
        <authorList>
            <consortium name="US DOE Joint Genome Institute"/>
            <person name="Copeland A."/>
            <person name="Lucas S."/>
            <person name="Lapidus A."/>
            <person name="Barry K."/>
            <person name="Detter J.C."/>
            <person name="Glavina del Rio T."/>
            <person name="Hammon N."/>
            <person name="Israni S."/>
            <person name="Dalin E."/>
            <person name="Tice H."/>
            <person name="Pitluck S."/>
            <person name="Brettin T."/>
            <person name="Bruce D."/>
            <person name="Han C."/>
            <person name="Tapia R."/>
            <person name="Gilna P."/>
            <person name="Kiss H."/>
            <person name="Schmutz J."/>
            <person name="Larimer F."/>
            <person name="Land M."/>
            <person name="Hauser L."/>
            <person name="Kyrpides N."/>
            <person name="Lykidis A."/>
            <person name="Richardson P."/>
        </authorList>
    </citation>
    <scope>NUCLEOTIDE SEQUENCE [LARGE SCALE GENOMIC DNA]</scope>
    <source>
        <strain evidence="4">OS217 / ATCC BAA-1090 / DSM 15013</strain>
    </source>
</reference>
<dbReference type="Gene3D" id="3.30.2350.10">
    <property type="entry name" value="Pseudouridine synthase"/>
    <property type="match status" value="1"/>
</dbReference>
<evidence type="ECO:0000313" key="4">
    <source>
        <dbReference type="Proteomes" id="UP000001982"/>
    </source>
</evidence>
<dbReference type="InterPro" id="IPR050188">
    <property type="entry name" value="RluA_PseudoU_synthase"/>
</dbReference>
<dbReference type="PROSITE" id="PS01129">
    <property type="entry name" value="PSI_RLU"/>
    <property type="match status" value="1"/>
</dbReference>
<dbReference type="HOGENOM" id="CLU_016902_6_0_6"/>
<dbReference type="PANTHER" id="PTHR21600:SF87">
    <property type="entry name" value="RNA PSEUDOURIDYLATE SYNTHASE DOMAIN-CONTAINING PROTEIN 1"/>
    <property type="match status" value="1"/>
</dbReference>
<dbReference type="OrthoDB" id="9807829at2"/>
<dbReference type="GO" id="GO:0009982">
    <property type="term" value="F:pseudouridine synthase activity"/>
    <property type="evidence" value="ECO:0007669"/>
    <property type="project" value="InterPro"/>
</dbReference>
<dbReference type="STRING" id="318161.Sden_0111"/>
<accession>Q12T18</accession>
<dbReference type="KEGG" id="sdn:Sden_0111"/>
<feature type="domain" description="Pseudouridine synthase RsuA/RluA-like" evidence="2">
    <location>
        <begin position="10"/>
        <end position="153"/>
    </location>
</feature>
<dbReference type="Pfam" id="PF00849">
    <property type="entry name" value="PseudoU_synth_2"/>
    <property type="match status" value="1"/>
</dbReference>
<dbReference type="RefSeq" id="WP_011494577.1">
    <property type="nucleotide sequence ID" value="NC_007954.1"/>
</dbReference>
<comment type="similarity">
    <text evidence="1">Belongs to the pseudouridine synthase RluA family.</text>
</comment>
<evidence type="ECO:0000313" key="3">
    <source>
        <dbReference type="EMBL" id="ABE53408.1"/>
    </source>
</evidence>
<sequence>MYQIISDESDFIVIDKYAGVHFHSQDGSAGVVAQLEADLGIKLFAVHRLDTPTSGLLILAKNPLAARRFTEMFTEHKVQKYYLAIAQGKPKKKQGWVIGDMAKARRSMFKLLRSTENPAVTQFFSHSIVEGLRLYLLKPHSGKTHQLRVALASIGVPILGDKLYGVNSAEHDRCYLHAYCLDFSYQGKAFHYLCMPTQGNIFEMQAVQQQLTQQWSHPELLSWAAR</sequence>
<dbReference type="eggNOG" id="COG0564">
    <property type="taxonomic scope" value="Bacteria"/>
</dbReference>
<dbReference type="InterPro" id="IPR006508">
    <property type="entry name" value="PsdUridine_synth_RluA-like"/>
</dbReference>
<dbReference type="InterPro" id="IPR006145">
    <property type="entry name" value="PsdUridine_synth_RsuA/RluA"/>
</dbReference>
<dbReference type="InterPro" id="IPR006224">
    <property type="entry name" value="PsdUridine_synth_RluA-like_CS"/>
</dbReference>
<keyword evidence="4" id="KW-1185">Reference proteome</keyword>
<dbReference type="Proteomes" id="UP000001982">
    <property type="component" value="Chromosome"/>
</dbReference>